<dbReference type="RefSeq" id="WP_076120466.1">
    <property type="nucleotide sequence ID" value="NZ_MPTC01000020.1"/>
</dbReference>
<gene>
    <name evidence="1" type="ORF">BSK52_20520</name>
</gene>
<comment type="caution">
    <text evidence="1">The sequence shown here is derived from an EMBL/GenBank/DDBJ whole genome shotgun (WGS) entry which is preliminary data.</text>
</comment>
<protein>
    <submittedName>
        <fullName evidence="1">Uncharacterized protein</fullName>
    </submittedName>
</protein>
<dbReference type="AlphaFoldDB" id="A0A1R0XS54"/>
<organism evidence="1 2">
    <name type="scientific">Paenibacillus odorifer</name>
    <dbReference type="NCBI Taxonomy" id="189426"/>
    <lineage>
        <taxon>Bacteria</taxon>
        <taxon>Bacillati</taxon>
        <taxon>Bacillota</taxon>
        <taxon>Bacilli</taxon>
        <taxon>Bacillales</taxon>
        <taxon>Paenibacillaceae</taxon>
        <taxon>Paenibacillus</taxon>
    </lineage>
</organism>
<sequence length="869" mass="101126">MHYTVSQLCTFFKEKGYIVGEKAAYGMLNNHPHVIKDPKIMIPKEHAQELVEQYLLVPEGYILATEALKQYNIAQNKIDSLTEAGTLNKCFRLLNGFWRVYIDSTKLDELQKDFITYQQLHEHIQALGITIGAEYIRKVMNTHPNAIKSENNKQNLLHKDEAKDIINGIIPPVGYLTVDEACKHTGLNKNLIQALIKDKIINTFIPKYGRQRTFVNLQQLQEVSDREANYYSVPDAALLLGTSRTHVYKIIQDGTLKNFKLDKVKQTKKYFLDKKEIHQLQADYLNKKNEIQKPFNKAYFIKQFSDEISHKSLTAELRLNKELFSKFIIHILNDLNDRETSLQNRKWELSNTFDKAITHLPSLIHTLSKEFLVALIDNEQIPYYVKQDFMRFYKYACRTQRTSPHKVYITRNRTKSTISESNEDEIYPPAIYGQFYIHAKKVDLHIPQAIQKRTYANMWLFSTLLLTDMWRATDLFYEFPRIDIDILNISDCAWFQTKKMNQNQVHLVIEQLRLSLNFANVGKTGAELLFLMIPELEEAIATAAVICELHSRDLPTSNVVQKGFLLGTFFEGITPEKLKTSSSGRAVHMKYFATDELLKRTKFSSHKLCKSTMTYVYFYVSEKGETGDIDTRNQADKILTKGRSHQQENSVIPYVAFSNKDGSMDNVSINLFRRGHFGWLYNSMVSHVESSLSIPQSMEKRTESIEELRDEFSLRELEDWAEGLLQNKKNKEFVVRRLMKMSREELTQEVVKIYKCEKPSRDGLGQCFVFPDCHFPERSSCIGCPEFIPQYQLLKEAQSEFLRLTDSIRNNISESLRLRDSMFLYRLYIVIGEAVKEFGSEKVNAYISLETISNEWQEAKQYLEIPKKV</sequence>
<evidence type="ECO:0000313" key="1">
    <source>
        <dbReference type="EMBL" id="OMD37984.1"/>
    </source>
</evidence>
<name>A0A1R0XS54_9BACL</name>
<accession>A0A1R0XS54</accession>
<dbReference type="Proteomes" id="UP000187439">
    <property type="component" value="Unassembled WGS sequence"/>
</dbReference>
<reference evidence="1 2" key="1">
    <citation type="submission" date="2016-10" db="EMBL/GenBank/DDBJ databases">
        <title>Paenibacillus species isolates.</title>
        <authorList>
            <person name="Beno S.M."/>
        </authorList>
    </citation>
    <scope>NUCLEOTIDE SEQUENCE [LARGE SCALE GENOMIC DNA]</scope>
    <source>
        <strain evidence="1 2">FSL H7-0710</strain>
    </source>
</reference>
<evidence type="ECO:0000313" key="2">
    <source>
        <dbReference type="Proteomes" id="UP000187439"/>
    </source>
</evidence>
<dbReference type="OrthoDB" id="2633854at2"/>
<dbReference type="EMBL" id="MPTC01000020">
    <property type="protein sequence ID" value="OMD37984.1"/>
    <property type="molecule type" value="Genomic_DNA"/>
</dbReference>
<proteinExistence type="predicted"/>